<protein>
    <submittedName>
        <fullName evidence="2">50S ribosomal protein 6, chloroplastic</fullName>
    </submittedName>
</protein>
<dbReference type="Pfam" id="PF17257">
    <property type="entry name" value="DUF5323"/>
    <property type="match status" value="1"/>
</dbReference>
<dbReference type="GO" id="GO:0006412">
    <property type="term" value="P:translation"/>
    <property type="evidence" value="ECO:0007669"/>
    <property type="project" value="InterPro"/>
</dbReference>
<dbReference type="Proteomes" id="UP000036987">
    <property type="component" value="Unassembled WGS sequence"/>
</dbReference>
<reference evidence="3" key="1">
    <citation type="journal article" date="2016" name="Nature">
        <title>The genome of the seagrass Zostera marina reveals angiosperm adaptation to the sea.</title>
        <authorList>
            <person name="Olsen J.L."/>
            <person name="Rouze P."/>
            <person name="Verhelst B."/>
            <person name="Lin Y.-C."/>
            <person name="Bayer T."/>
            <person name="Collen J."/>
            <person name="Dattolo E."/>
            <person name="De Paoli E."/>
            <person name="Dittami S."/>
            <person name="Maumus F."/>
            <person name="Michel G."/>
            <person name="Kersting A."/>
            <person name="Lauritano C."/>
            <person name="Lohaus R."/>
            <person name="Toepel M."/>
            <person name="Tonon T."/>
            <person name="Vanneste K."/>
            <person name="Amirebrahimi M."/>
            <person name="Brakel J."/>
            <person name="Bostroem C."/>
            <person name="Chovatia M."/>
            <person name="Grimwood J."/>
            <person name="Jenkins J.W."/>
            <person name="Jueterbock A."/>
            <person name="Mraz A."/>
            <person name="Stam W.T."/>
            <person name="Tice H."/>
            <person name="Bornberg-Bauer E."/>
            <person name="Green P.J."/>
            <person name="Pearson G.A."/>
            <person name="Procaccini G."/>
            <person name="Duarte C.M."/>
            <person name="Schmutz J."/>
            <person name="Reusch T.B.H."/>
            <person name="Van de Peer Y."/>
        </authorList>
    </citation>
    <scope>NUCLEOTIDE SEQUENCE [LARGE SCALE GENOMIC DNA]</scope>
    <source>
        <strain evidence="3">cv. Finnish</strain>
    </source>
</reference>
<evidence type="ECO:0000256" key="1">
    <source>
        <dbReference type="SAM" id="MobiDB-lite"/>
    </source>
</evidence>
<dbReference type="PANTHER" id="PTHR36798">
    <property type="entry name" value="50S RIBOSOMAL PROTEIN 6, CHLOROPLASTIC"/>
    <property type="match status" value="1"/>
</dbReference>
<dbReference type="GO" id="GO:0019843">
    <property type="term" value="F:rRNA binding"/>
    <property type="evidence" value="ECO:0007669"/>
    <property type="project" value="InterPro"/>
</dbReference>
<feature type="compositionally biased region" description="Acidic residues" evidence="1">
    <location>
        <begin position="98"/>
        <end position="109"/>
    </location>
</feature>
<keyword evidence="2" id="KW-0689">Ribosomal protein</keyword>
<dbReference type="AlphaFoldDB" id="A0A0K9NKW3"/>
<dbReference type="OrthoDB" id="1848184at2759"/>
<organism evidence="2 3">
    <name type="scientific">Zostera marina</name>
    <name type="common">Eelgrass</name>
    <dbReference type="NCBI Taxonomy" id="29655"/>
    <lineage>
        <taxon>Eukaryota</taxon>
        <taxon>Viridiplantae</taxon>
        <taxon>Streptophyta</taxon>
        <taxon>Embryophyta</taxon>
        <taxon>Tracheophyta</taxon>
        <taxon>Spermatophyta</taxon>
        <taxon>Magnoliopsida</taxon>
        <taxon>Liliopsida</taxon>
        <taxon>Zosteraceae</taxon>
        <taxon>Zostera</taxon>
    </lineage>
</organism>
<name>A0A0K9NKW3_ZOSMR</name>
<dbReference type="InterPro" id="IPR020526">
    <property type="entry name" value="Ribosomal_cL38"/>
</dbReference>
<feature type="region of interest" description="Disordered" evidence="1">
    <location>
        <begin position="94"/>
        <end position="122"/>
    </location>
</feature>
<sequence length="122" mass="13108">MSIPTMLVTGFLPSTADLRLPNLAVSGGGVGVERVMMGFGKTGLVVECSSRPQKKSTAHHRKTRPKKSQPWDIRRGPTVYPVLPVLPPDWILLAAGQAEDDNESDEADGGEVKEVEVEVVSS</sequence>
<feature type="compositionally biased region" description="Basic residues" evidence="1">
    <location>
        <begin position="52"/>
        <end position="67"/>
    </location>
</feature>
<feature type="region of interest" description="Disordered" evidence="1">
    <location>
        <begin position="50"/>
        <end position="75"/>
    </location>
</feature>
<proteinExistence type="predicted"/>
<dbReference type="GO" id="GO:0009507">
    <property type="term" value="C:chloroplast"/>
    <property type="evidence" value="ECO:0000318"/>
    <property type="project" value="GO_Central"/>
</dbReference>
<dbReference type="PANTHER" id="PTHR36798:SF2">
    <property type="entry name" value="LARGE RIBOSOMAL SUBUNIT PROTEIN CL38"/>
    <property type="match status" value="1"/>
</dbReference>
<dbReference type="EMBL" id="LFYR01002147">
    <property type="protein sequence ID" value="KMZ56712.1"/>
    <property type="molecule type" value="Genomic_DNA"/>
</dbReference>
<evidence type="ECO:0000313" key="2">
    <source>
        <dbReference type="EMBL" id="KMZ56712.1"/>
    </source>
</evidence>
<comment type="caution">
    <text evidence="2">The sequence shown here is derived from an EMBL/GenBank/DDBJ whole genome shotgun (WGS) entry which is preliminary data.</text>
</comment>
<keyword evidence="3" id="KW-1185">Reference proteome</keyword>
<dbReference type="GO" id="GO:0005840">
    <property type="term" value="C:ribosome"/>
    <property type="evidence" value="ECO:0007669"/>
    <property type="project" value="UniProtKB-KW"/>
</dbReference>
<gene>
    <name evidence="2" type="ORF">ZOSMA_92G00770</name>
</gene>
<accession>A0A0K9NKW3</accession>
<evidence type="ECO:0000313" key="3">
    <source>
        <dbReference type="Proteomes" id="UP000036987"/>
    </source>
</evidence>
<dbReference type="STRING" id="29655.A0A0K9NKW3"/>
<dbReference type="GO" id="GO:0003735">
    <property type="term" value="F:structural constituent of ribosome"/>
    <property type="evidence" value="ECO:0007669"/>
    <property type="project" value="InterPro"/>
</dbReference>
<keyword evidence="2" id="KW-0687">Ribonucleoprotein</keyword>